<feature type="compositionally biased region" description="Polar residues" evidence="1">
    <location>
        <begin position="918"/>
        <end position="931"/>
    </location>
</feature>
<keyword evidence="3" id="KW-1185">Reference proteome</keyword>
<dbReference type="STRING" id="2512241.A0A553HM44"/>
<name>A0A553HM44_9PEZI</name>
<gene>
    <name evidence="2" type="ORF">FHL15_010047</name>
</gene>
<dbReference type="Proteomes" id="UP000319160">
    <property type="component" value="Unassembled WGS sequence"/>
</dbReference>
<evidence type="ECO:0000313" key="2">
    <source>
        <dbReference type="EMBL" id="TRX89028.1"/>
    </source>
</evidence>
<feature type="compositionally biased region" description="Polar residues" evidence="1">
    <location>
        <begin position="114"/>
        <end position="127"/>
    </location>
</feature>
<proteinExistence type="predicted"/>
<sequence>MDSSSSDTKDLRDIIDLRFDIQREGEQLENYHFVDFMDYGNLSEIPVASDFVYDRFREGLQNDLQIPLNATLYPPQNSGVVKIEDKSSCLIALTQIQGSDSIDFPGLDRLSLPLTHNPSARPSTPQGNKAVAPTVDSPGNISDDESINTRDDESDDGYDDRAGSDNDIRNFPFDWSHVDDSVWADAVRFFCCELDATKIQVEGIKVDIEPYQALAIYKALIQVTTGRSSFIIGDDVGFGKTGISFCIATIFFLLHRRYLEVQEEWDNPPTTGAKHRAEGSSDQICPSQGGIQCPCCGGIAEEIVHYILDFPTLIITPPGLIPSFVAEADKWIDTSPGSPASPVTIHVAHSSFKKSENFLSREKTDLIRASKPNGKSQHIVIMSPAGISGFLAHFRISEFRLFTYDIRAGFVFFDEFHTYRGDRARLTGPFRMLETISAKRDSRTIAIGLSGSARANAAYWRPFIRHSFNDQAPIRNLPVNLLDDRWKIAGLAKLDDFDDYERSWNGLVNTLNDTTLQGDKLLDRNERRDFLIRFLERFVPAMMISRQRGDKFRGVTILSKSRTQLIRCDTQGGIIKDIFGNLISHVKMLVDQEYNISISQWIGRNREGDKPVKRAIAQRRLEFMSDRPRGTTGSLVPQLILRSSTFPAVAQLVHDKSVNYEAILGQNVLATATKISRILGPMKIDNKTKMAALDALKSSIWYQHRDLLYEQSPKIREVERQINTLIDISSKDTDDPSLINQGPPPSDGSNIRHLLLYADYPLSAFLMLLVLFTRFLDSNIVFLYAHSGVDIATRKRYIDYMQEDCQKGDPVKILISTMNIIGHGFNLFRVNNVVITEVSRSWDRQNRAFGRVDRRGQVMQPNLIQLYDSFNLVEEVRRIRNENREQLSGVGHDNAPSYPLADIILDKEDNEKVDDKQTSSNVTNNKQAQGGQVNSQLITRYQNGVGVFASAAATEAAARQAFPNLRFRRIPTRGSNDMCGAYAVIGSLQRQFDQQDVPIPDLDELVNAIYGAQGDFQWPVYRNFSPDMVLNGLREWARRDGIPIDFRLGYILGSQDVNDNQANLIKSDAIEGRRMVVVWVYLRSDGDAGHFEAIERVG</sequence>
<reference evidence="3" key="1">
    <citation type="submission" date="2019-06" db="EMBL/GenBank/DDBJ databases">
        <title>Draft genome sequence of the griseofulvin-producing fungus Xylaria cubensis strain G536.</title>
        <authorList>
            <person name="Mead M.E."/>
            <person name="Raja H.A."/>
            <person name="Steenwyk J.L."/>
            <person name="Knowles S.L."/>
            <person name="Oberlies N.H."/>
            <person name="Rokas A."/>
        </authorList>
    </citation>
    <scope>NUCLEOTIDE SEQUENCE [LARGE SCALE GENOMIC DNA]</scope>
    <source>
        <strain evidence="3">G536</strain>
    </source>
</reference>
<dbReference type="InterPro" id="IPR027417">
    <property type="entry name" value="P-loop_NTPase"/>
</dbReference>
<protein>
    <recommendedName>
        <fullName evidence="4">Helicase C-terminal domain-containing protein</fullName>
    </recommendedName>
</protein>
<dbReference type="SUPFAM" id="SSF52540">
    <property type="entry name" value="P-loop containing nucleoside triphosphate hydrolases"/>
    <property type="match status" value="2"/>
</dbReference>
<dbReference type="OrthoDB" id="4161342at2759"/>
<feature type="region of interest" description="Disordered" evidence="1">
    <location>
        <begin position="113"/>
        <end position="163"/>
    </location>
</feature>
<feature type="compositionally biased region" description="Acidic residues" evidence="1">
    <location>
        <begin position="142"/>
        <end position="158"/>
    </location>
</feature>
<accession>A0A553HM44</accession>
<evidence type="ECO:0000313" key="3">
    <source>
        <dbReference type="Proteomes" id="UP000319160"/>
    </source>
</evidence>
<feature type="region of interest" description="Disordered" evidence="1">
    <location>
        <begin position="911"/>
        <end position="931"/>
    </location>
</feature>
<comment type="caution">
    <text evidence="2">The sequence shown here is derived from an EMBL/GenBank/DDBJ whole genome shotgun (WGS) entry which is preliminary data.</text>
</comment>
<dbReference type="EMBL" id="VFLP01000075">
    <property type="protein sequence ID" value="TRX89028.1"/>
    <property type="molecule type" value="Genomic_DNA"/>
</dbReference>
<evidence type="ECO:0000256" key="1">
    <source>
        <dbReference type="SAM" id="MobiDB-lite"/>
    </source>
</evidence>
<dbReference type="AlphaFoldDB" id="A0A553HM44"/>
<evidence type="ECO:0008006" key="4">
    <source>
        <dbReference type="Google" id="ProtNLM"/>
    </source>
</evidence>
<organism evidence="2 3">
    <name type="scientific">Xylaria flabelliformis</name>
    <dbReference type="NCBI Taxonomy" id="2512241"/>
    <lineage>
        <taxon>Eukaryota</taxon>
        <taxon>Fungi</taxon>
        <taxon>Dikarya</taxon>
        <taxon>Ascomycota</taxon>
        <taxon>Pezizomycotina</taxon>
        <taxon>Sordariomycetes</taxon>
        <taxon>Xylariomycetidae</taxon>
        <taxon>Xylariales</taxon>
        <taxon>Xylariaceae</taxon>
        <taxon>Xylaria</taxon>
    </lineage>
</organism>
<dbReference type="Gene3D" id="3.40.50.300">
    <property type="entry name" value="P-loop containing nucleotide triphosphate hydrolases"/>
    <property type="match status" value="2"/>
</dbReference>